<dbReference type="NCBIfam" id="TIGR00277">
    <property type="entry name" value="HDIG"/>
    <property type="match status" value="1"/>
</dbReference>
<keyword evidence="1" id="KW-0378">Hydrolase</keyword>
<dbReference type="InterPro" id="IPR006674">
    <property type="entry name" value="HD_domain"/>
</dbReference>
<evidence type="ECO:0000313" key="3">
    <source>
        <dbReference type="EMBL" id="MEE2003262.1"/>
    </source>
</evidence>
<dbReference type="PANTHER" id="PTHR37294:SF1">
    <property type="entry name" value="3'-5' EXORIBONUCLEASE YHAM"/>
    <property type="match status" value="1"/>
</dbReference>
<evidence type="ECO:0000259" key="2">
    <source>
        <dbReference type="SMART" id="SM00471"/>
    </source>
</evidence>
<protein>
    <submittedName>
        <fullName evidence="3">HDIG domain-containing protein</fullName>
    </submittedName>
</protein>
<feature type="domain" description="HD/PDEase" evidence="2">
    <location>
        <begin position="168"/>
        <end position="240"/>
    </location>
</feature>
<organism evidence="3 4">
    <name type="scientific">Alkalimonas cellulosilytica</name>
    <dbReference type="NCBI Taxonomy" id="3058395"/>
    <lineage>
        <taxon>Bacteria</taxon>
        <taxon>Pseudomonadati</taxon>
        <taxon>Pseudomonadota</taxon>
        <taxon>Gammaproteobacteria</taxon>
        <taxon>Alkalimonas</taxon>
    </lineage>
</organism>
<dbReference type="CDD" id="cd00077">
    <property type="entry name" value="HDc"/>
    <property type="match status" value="1"/>
</dbReference>
<accession>A0ABU7JB88</accession>
<reference evidence="3 4" key="1">
    <citation type="submission" date="2023-07" db="EMBL/GenBank/DDBJ databases">
        <title>Alkalimonas sp., MEB108 novel, alkaliphilic bacterium isolated from Lonar Lake, India.</title>
        <authorList>
            <person name="Joshi A."/>
            <person name="Thite S."/>
        </authorList>
    </citation>
    <scope>NUCLEOTIDE SEQUENCE [LARGE SCALE GENOMIC DNA]</scope>
    <source>
        <strain evidence="3 4">MEB108</strain>
    </source>
</reference>
<evidence type="ECO:0000313" key="4">
    <source>
        <dbReference type="Proteomes" id="UP001336314"/>
    </source>
</evidence>
<comment type="caution">
    <text evidence="3">The sequence shown here is derived from an EMBL/GenBank/DDBJ whole genome shotgun (WGS) entry which is preliminary data.</text>
</comment>
<dbReference type="RefSeq" id="WP_330130305.1">
    <property type="nucleotide sequence ID" value="NZ_JAUHLI010000027.1"/>
</dbReference>
<dbReference type="PANTHER" id="PTHR37294">
    <property type="entry name" value="3'-5' EXORIBONUCLEASE YHAM"/>
    <property type="match status" value="1"/>
</dbReference>
<dbReference type="InterPro" id="IPR006675">
    <property type="entry name" value="HDIG_dom"/>
</dbReference>
<evidence type="ECO:0000256" key="1">
    <source>
        <dbReference type="ARBA" id="ARBA00022801"/>
    </source>
</evidence>
<dbReference type="EMBL" id="JAUHLI010000027">
    <property type="protein sequence ID" value="MEE2003262.1"/>
    <property type="molecule type" value="Genomic_DNA"/>
</dbReference>
<dbReference type="SMART" id="SM00471">
    <property type="entry name" value="HDc"/>
    <property type="match status" value="1"/>
</dbReference>
<dbReference type="InterPro" id="IPR050798">
    <property type="entry name" value="YhaM_exoribonuc/phosphodiest"/>
</dbReference>
<dbReference type="InterPro" id="IPR003607">
    <property type="entry name" value="HD/PDEase_dom"/>
</dbReference>
<dbReference type="Proteomes" id="UP001336314">
    <property type="component" value="Unassembled WGS sequence"/>
</dbReference>
<sequence length="292" mass="32988">MMHNLLPIFPGCLTTLNKRTQCFFGSFRLIGCVAKVSRLGEPYWSIKVADISGVREVLLFDEAPRWDTFIMNGVITMELSMRPQAGFIVAKKPELLRLSNAMMEPALFWKALPVNWCLSEWVVERFLTMLMGIQSEMLLAFITRVFWQSEVLQAFLSAPASLNYHHNYQGGLLEHSVETAEIVASLPLCNEFDRDVLITAALLHDIGKTKTLASNMRRSQLGKLVDHDEMTLEVCSDALRWLDNEHADTAILLRHIWTCSSPGARYGYKAETYLAPALQLADQMSSKMARSA</sequence>
<proteinExistence type="predicted"/>
<gene>
    <name evidence="3" type="ORF">QWY20_17555</name>
</gene>
<dbReference type="Gene3D" id="1.10.3210.10">
    <property type="entry name" value="Hypothetical protein af1432"/>
    <property type="match status" value="1"/>
</dbReference>
<dbReference type="SUPFAM" id="SSF109604">
    <property type="entry name" value="HD-domain/PDEase-like"/>
    <property type="match status" value="1"/>
</dbReference>
<dbReference type="Pfam" id="PF01966">
    <property type="entry name" value="HD"/>
    <property type="match status" value="1"/>
</dbReference>
<name>A0ABU7JB88_9GAMM</name>
<keyword evidence="4" id="KW-1185">Reference proteome</keyword>